<dbReference type="EMBL" id="QKLU01000003">
    <property type="protein sequence ID" value="PYF75120.1"/>
    <property type="molecule type" value="Genomic_DNA"/>
</dbReference>
<comment type="caution">
    <text evidence="1">The sequence shown here is derived from an EMBL/GenBank/DDBJ whole genome shotgun (WGS) entry which is preliminary data.</text>
</comment>
<dbReference type="AlphaFoldDB" id="A0A318UHU6"/>
<organism evidence="1 2">
    <name type="scientific">Pedobacter nutrimenti</name>
    <dbReference type="NCBI Taxonomy" id="1241337"/>
    <lineage>
        <taxon>Bacteria</taxon>
        <taxon>Pseudomonadati</taxon>
        <taxon>Bacteroidota</taxon>
        <taxon>Sphingobacteriia</taxon>
        <taxon>Sphingobacteriales</taxon>
        <taxon>Sphingobacteriaceae</taxon>
        <taxon>Pedobacter</taxon>
    </lineage>
</organism>
<keyword evidence="2" id="KW-1185">Reference proteome</keyword>
<reference evidence="1 2" key="1">
    <citation type="submission" date="2018-06" db="EMBL/GenBank/DDBJ databases">
        <title>Genomic Encyclopedia of Archaeal and Bacterial Type Strains, Phase II (KMG-II): from individual species to whole genera.</title>
        <authorList>
            <person name="Goeker M."/>
        </authorList>
    </citation>
    <scope>NUCLEOTIDE SEQUENCE [LARGE SCALE GENOMIC DNA]</scope>
    <source>
        <strain evidence="1 2">DSM 27372</strain>
    </source>
</reference>
<gene>
    <name evidence="1" type="ORF">B0O44_103569</name>
</gene>
<sequence>MAVVQDQVPVREFLKLPVLIVHYHQHQLRDHKLSFSKFLSMHYSQEDDHDNDRSQDMQLPFKHIHAASGVFSNIPAPCKFEFKPKLFDLNRKVKVQEHFLLIPLCFSGKIWQPPKLT</sequence>
<name>A0A318UHU6_9SPHI</name>
<protein>
    <submittedName>
        <fullName evidence="1">Uncharacterized protein</fullName>
    </submittedName>
</protein>
<evidence type="ECO:0000313" key="2">
    <source>
        <dbReference type="Proteomes" id="UP000248198"/>
    </source>
</evidence>
<accession>A0A318UHU6</accession>
<evidence type="ECO:0000313" key="1">
    <source>
        <dbReference type="EMBL" id="PYF75120.1"/>
    </source>
</evidence>
<proteinExistence type="predicted"/>
<dbReference type="Proteomes" id="UP000248198">
    <property type="component" value="Unassembled WGS sequence"/>
</dbReference>